<dbReference type="GO" id="GO:0006952">
    <property type="term" value="P:defense response"/>
    <property type="evidence" value="ECO:0007669"/>
    <property type="project" value="UniProtKB-KW"/>
</dbReference>
<keyword evidence="5" id="KW-0175">Coiled coil</keyword>
<dbReference type="Pfam" id="PF00931">
    <property type="entry name" value="NB-ARC"/>
    <property type="match status" value="1"/>
</dbReference>
<organism evidence="7 8">
    <name type="scientific">Acer yangbiense</name>
    <dbReference type="NCBI Taxonomy" id="1000413"/>
    <lineage>
        <taxon>Eukaryota</taxon>
        <taxon>Viridiplantae</taxon>
        <taxon>Streptophyta</taxon>
        <taxon>Embryophyta</taxon>
        <taxon>Tracheophyta</taxon>
        <taxon>Spermatophyta</taxon>
        <taxon>Magnoliopsida</taxon>
        <taxon>eudicotyledons</taxon>
        <taxon>Gunneridae</taxon>
        <taxon>Pentapetalae</taxon>
        <taxon>rosids</taxon>
        <taxon>malvids</taxon>
        <taxon>Sapindales</taxon>
        <taxon>Sapindaceae</taxon>
        <taxon>Hippocastanoideae</taxon>
        <taxon>Acereae</taxon>
        <taxon>Acer</taxon>
    </lineage>
</organism>
<dbReference type="InterPro" id="IPR002182">
    <property type="entry name" value="NB-ARC"/>
</dbReference>
<dbReference type="OrthoDB" id="1747797at2759"/>
<evidence type="ECO:0000313" key="7">
    <source>
        <dbReference type="EMBL" id="TXG69453.1"/>
    </source>
</evidence>
<dbReference type="SUPFAM" id="SSF52058">
    <property type="entry name" value="L domain-like"/>
    <property type="match status" value="1"/>
</dbReference>
<accession>A0A5C7IJK2</accession>
<dbReference type="Gene3D" id="1.10.8.430">
    <property type="entry name" value="Helical domain of apoptotic protease-activating factors"/>
    <property type="match status" value="1"/>
</dbReference>
<sequence>MAEIGLSVAAKTAEYTVDPIARQLGYMWDYKSNFQNLEKQVQKLQSRRDIVQHAIDEATNNGEEIEKHVVNWLDNVKKMIDEAAEIITDNNQANMRCFKRWCPDLKKRYQRSKKAAVKANDVSELEKEGKFDRNQISYCTNPEETWHPSSKLYEDFESRRSTVDDILNELFHPGVNMIGVHGMGGIGKTTLAREVGKQADEHKLFDAVVFVEVSEIPDIRKIQEAIADRLGLEFRESSDSGRARKLCERLKKESKLLLILDNIWKGLDLEIVGIPFGNDHPGWKLLLTARSIDVLSNDMNSQKNFPIDGLNEKEAWDLFKKVAGACIERDNLQSLAFDVAKRCGGLPIAIVTIAKALKDKPVHAWRNALRELKRPSSENLVGSVTAQTYSCIWLSYNHLETDELKSTFLLCSTMGFASDASVEELLRYGMGLRLFKIAYTMEEARDRVNTLVQKLKESSLLLDHPDNEWFSIHDVVRDVGRAIASKDENKITVIDDVIPWLKDKNIMKNCTSLSLYDITELPHEEFDCPTLEFLYMESNPSNIPDKFFRGMLNLRVLHLKKMVLSLLPPSLGCLVNLRTLCLNCFLLRDIGIIEDMKDLEILVLSCHTVKQLPKEVGQLTQLRVLDLSSCFSLKVIPPNTISRLSKLEELYMPYGFNQWQVEGVDIGRSNVSLEELKDLSHLTTLQICIRDAKIVPKGLFLHKLQRYEIHLGVNRSSYSSWDKTSRFLALEYDDSIYVENIVVKQLKGIVAFDWKAGCQECSL</sequence>
<evidence type="ECO:0000256" key="1">
    <source>
        <dbReference type="ARBA" id="ARBA00008894"/>
    </source>
</evidence>
<keyword evidence="4" id="KW-0067">ATP-binding</keyword>
<dbReference type="EMBL" id="VAHF01000002">
    <property type="protein sequence ID" value="TXG69453.1"/>
    <property type="molecule type" value="Genomic_DNA"/>
</dbReference>
<protein>
    <recommendedName>
        <fullName evidence="6">AAA+ ATPase domain-containing protein</fullName>
    </recommendedName>
</protein>
<dbReference type="InterPro" id="IPR050905">
    <property type="entry name" value="Plant_NBS-LRR"/>
</dbReference>
<feature type="coiled-coil region" evidence="5">
    <location>
        <begin position="27"/>
        <end position="61"/>
    </location>
</feature>
<dbReference type="Gene3D" id="3.80.10.10">
    <property type="entry name" value="Ribonuclease Inhibitor"/>
    <property type="match status" value="1"/>
</dbReference>
<dbReference type="Proteomes" id="UP000323000">
    <property type="component" value="Chromosome 2"/>
</dbReference>
<evidence type="ECO:0000256" key="3">
    <source>
        <dbReference type="ARBA" id="ARBA00022821"/>
    </source>
</evidence>
<name>A0A5C7IJK2_9ROSI</name>
<dbReference type="InterPro" id="IPR003593">
    <property type="entry name" value="AAA+_ATPase"/>
</dbReference>
<dbReference type="PRINTS" id="PR00364">
    <property type="entry name" value="DISEASERSIST"/>
</dbReference>
<evidence type="ECO:0000313" key="8">
    <source>
        <dbReference type="Proteomes" id="UP000323000"/>
    </source>
</evidence>
<comment type="caution">
    <text evidence="7">The sequence shown here is derived from an EMBL/GenBank/DDBJ whole genome shotgun (WGS) entry which is preliminary data.</text>
</comment>
<dbReference type="GO" id="GO:0043531">
    <property type="term" value="F:ADP binding"/>
    <property type="evidence" value="ECO:0007669"/>
    <property type="project" value="InterPro"/>
</dbReference>
<dbReference type="InterPro" id="IPR042197">
    <property type="entry name" value="Apaf_helical"/>
</dbReference>
<evidence type="ECO:0000256" key="4">
    <source>
        <dbReference type="ARBA" id="ARBA00022840"/>
    </source>
</evidence>
<feature type="domain" description="AAA+ ATPase" evidence="6">
    <location>
        <begin position="174"/>
        <end position="311"/>
    </location>
</feature>
<gene>
    <name evidence="7" type="ORF">EZV62_004388</name>
</gene>
<evidence type="ECO:0000256" key="5">
    <source>
        <dbReference type="SAM" id="Coils"/>
    </source>
</evidence>
<dbReference type="PANTHER" id="PTHR33463:SF198">
    <property type="entry name" value="RPP4C3"/>
    <property type="match status" value="1"/>
</dbReference>
<dbReference type="SUPFAM" id="SSF52540">
    <property type="entry name" value="P-loop containing nucleoside triphosphate hydrolases"/>
    <property type="match status" value="1"/>
</dbReference>
<dbReference type="Gene3D" id="3.40.50.300">
    <property type="entry name" value="P-loop containing nucleotide triphosphate hydrolases"/>
    <property type="match status" value="1"/>
</dbReference>
<dbReference type="AlphaFoldDB" id="A0A5C7IJK2"/>
<dbReference type="InterPro" id="IPR032675">
    <property type="entry name" value="LRR_dom_sf"/>
</dbReference>
<dbReference type="PANTHER" id="PTHR33463">
    <property type="entry name" value="NB-ARC DOMAIN-CONTAINING PROTEIN-RELATED"/>
    <property type="match status" value="1"/>
</dbReference>
<evidence type="ECO:0000259" key="6">
    <source>
        <dbReference type="SMART" id="SM00382"/>
    </source>
</evidence>
<proteinExistence type="inferred from homology"/>
<dbReference type="SMART" id="SM00382">
    <property type="entry name" value="AAA"/>
    <property type="match status" value="1"/>
</dbReference>
<reference evidence="8" key="1">
    <citation type="journal article" date="2019" name="Gigascience">
        <title>De novo genome assembly of the endangered Acer yangbiense, a plant species with extremely small populations endemic to Yunnan Province, China.</title>
        <authorList>
            <person name="Yang J."/>
            <person name="Wariss H.M."/>
            <person name="Tao L."/>
            <person name="Zhang R."/>
            <person name="Yun Q."/>
            <person name="Hollingsworth P."/>
            <person name="Dao Z."/>
            <person name="Luo G."/>
            <person name="Guo H."/>
            <person name="Ma Y."/>
            <person name="Sun W."/>
        </authorList>
    </citation>
    <scope>NUCLEOTIDE SEQUENCE [LARGE SCALE GENOMIC DNA]</scope>
    <source>
        <strain evidence="8">cv. Malutang</strain>
    </source>
</reference>
<evidence type="ECO:0000256" key="2">
    <source>
        <dbReference type="ARBA" id="ARBA00022741"/>
    </source>
</evidence>
<dbReference type="InterPro" id="IPR027417">
    <property type="entry name" value="P-loop_NTPase"/>
</dbReference>
<keyword evidence="3" id="KW-0611">Plant defense</keyword>
<keyword evidence="8" id="KW-1185">Reference proteome</keyword>
<dbReference type="GO" id="GO:0005524">
    <property type="term" value="F:ATP binding"/>
    <property type="evidence" value="ECO:0007669"/>
    <property type="project" value="UniProtKB-KW"/>
</dbReference>
<keyword evidence="2" id="KW-0547">Nucleotide-binding</keyword>
<comment type="similarity">
    <text evidence="1">Belongs to the disease resistance NB-LRR family.</text>
</comment>
<dbReference type="FunFam" id="3.40.50.300:FF:001091">
    <property type="entry name" value="Probable disease resistance protein At1g61300"/>
    <property type="match status" value="1"/>
</dbReference>